<comment type="caution">
    <text evidence="2">The sequence shown here is derived from an EMBL/GenBank/DDBJ whole genome shotgun (WGS) entry which is preliminary data.</text>
</comment>
<evidence type="ECO:0000313" key="2">
    <source>
        <dbReference type="EMBL" id="KAK5895344.1"/>
    </source>
</evidence>
<reference evidence="2 3" key="1">
    <citation type="journal article" date="2023" name="Mol. Biol. Evol.">
        <title>Genomics of Secondarily Temperate Adaptation in the Only Non-Antarctic Icefish.</title>
        <authorList>
            <person name="Rivera-Colon A.G."/>
            <person name="Rayamajhi N."/>
            <person name="Minhas B.F."/>
            <person name="Madrigal G."/>
            <person name="Bilyk K.T."/>
            <person name="Yoon V."/>
            <person name="Hune M."/>
            <person name="Gregory S."/>
            <person name="Cheng C.H.C."/>
            <person name="Catchen J.M."/>
        </authorList>
    </citation>
    <scope>NUCLEOTIDE SEQUENCE [LARGE SCALE GENOMIC DNA]</scope>
    <source>
        <strain evidence="2">JC2023a</strain>
    </source>
</reference>
<proteinExistence type="predicted"/>
<name>A0AAN8H0Y2_9TELE</name>
<organism evidence="2 3">
    <name type="scientific">Champsocephalus esox</name>
    <name type="common">pike icefish</name>
    <dbReference type="NCBI Taxonomy" id="159716"/>
    <lineage>
        <taxon>Eukaryota</taxon>
        <taxon>Metazoa</taxon>
        <taxon>Chordata</taxon>
        <taxon>Craniata</taxon>
        <taxon>Vertebrata</taxon>
        <taxon>Euteleostomi</taxon>
        <taxon>Actinopterygii</taxon>
        <taxon>Neopterygii</taxon>
        <taxon>Teleostei</taxon>
        <taxon>Neoteleostei</taxon>
        <taxon>Acanthomorphata</taxon>
        <taxon>Eupercaria</taxon>
        <taxon>Perciformes</taxon>
        <taxon>Notothenioidei</taxon>
        <taxon>Channichthyidae</taxon>
        <taxon>Champsocephalus</taxon>
    </lineage>
</organism>
<sequence>MKQIRLYETEFILLLLSTPVCNELHRFHKHADSELRLFQSVLDLLEPTQTPNEVNHTQLSASRYRHPEP</sequence>
<keyword evidence="3" id="KW-1185">Reference proteome</keyword>
<dbReference type="Proteomes" id="UP001335648">
    <property type="component" value="Unassembled WGS sequence"/>
</dbReference>
<accession>A0AAN8H0Y2</accession>
<dbReference type="EMBL" id="JAULUE010002054">
    <property type="protein sequence ID" value="KAK5895344.1"/>
    <property type="molecule type" value="Genomic_DNA"/>
</dbReference>
<feature type="compositionally biased region" description="Polar residues" evidence="1">
    <location>
        <begin position="49"/>
        <end position="61"/>
    </location>
</feature>
<protein>
    <submittedName>
        <fullName evidence="2">Uncharacterized protein</fullName>
    </submittedName>
</protein>
<evidence type="ECO:0000256" key="1">
    <source>
        <dbReference type="SAM" id="MobiDB-lite"/>
    </source>
</evidence>
<feature type="region of interest" description="Disordered" evidence="1">
    <location>
        <begin position="49"/>
        <end position="69"/>
    </location>
</feature>
<dbReference type="AlphaFoldDB" id="A0AAN8H0Y2"/>
<gene>
    <name evidence="2" type="ORF">CesoFtcFv8_011941</name>
</gene>
<evidence type="ECO:0000313" key="3">
    <source>
        <dbReference type="Proteomes" id="UP001335648"/>
    </source>
</evidence>